<keyword evidence="1" id="KW-0175">Coiled coil</keyword>
<dbReference type="PANTHER" id="PTHR38887:SF1">
    <property type="entry name" value="RAS MODIFICATION PROTEIN ERF4"/>
    <property type="match status" value="1"/>
</dbReference>
<dbReference type="PANTHER" id="PTHR38887">
    <property type="entry name" value="CHROMOSOME 21, WHOLE GENOME SHOTGUN SEQUENCE"/>
    <property type="match status" value="1"/>
</dbReference>
<reference evidence="4 5" key="1">
    <citation type="journal article" date="2013" name="PLoS ONE">
        <title>Genomic and secretomic analyses reveal unique features of the lignocellulolytic enzyme system of Penicillium decumbens.</title>
        <authorList>
            <person name="Liu G."/>
            <person name="Zhang L."/>
            <person name="Wei X."/>
            <person name="Zou G."/>
            <person name="Qin Y."/>
            <person name="Ma L."/>
            <person name="Li J."/>
            <person name="Zheng H."/>
            <person name="Wang S."/>
            <person name="Wang C."/>
            <person name="Xun L."/>
            <person name="Zhao G.-P."/>
            <person name="Zhou Z."/>
            <person name="Qu Y."/>
        </authorList>
    </citation>
    <scope>NUCLEOTIDE SEQUENCE [LARGE SCALE GENOMIC DNA]</scope>
    <source>
        <strain evidence="5">114-2 / CGMCC 5302</strain>
    </source>
</reference>
<dbReference type="Proteomes" id="UP000019376">
    <property type="component" value="Unassembled WGS sequence"/>
</dbReference>
<feature type="compositionally biased region" description="Basic and acidic residues" evidence="2">
    <location>
        <begin position="306"/>
        <end position="318"/>
    </location>
</feature>
<keyword evidence="5" id="KW-1185">Reference proteome</keyword>
<evidence type="ECO:0000256" key="3">
    <source>
        <dbReference type="SAM" id="Phobius"/>
    </source>
</evidence>
<dbReference type="InterPro" id="IPR053221">
    <property type="entry name" value="Burnettramic_acid_biosynth"/>
</dbReference>
<dbReference type="AlphaFoldDB" id="S7ZTH6"/>
<proteinExistence type="predicted"/>
<evidence type="ECO:0000313" key="5">
    <source>
        <dbReference type="Proteomes" id="UP000019376"/>
    </source>
</evidence>
<feature type="region of interest" description="Disordered" evidence="2">
    <location>
        <begin position="292"/>
        <end position="318"/>
    </location>
</feature>
<keyword evidence="3" id="KW-1133">Transmembrane helix</keyword>
<sequence length="318" mass="36307">MSPFVRARIPELEHNYDLSSREMLGFIDGLNESFMANPFLQATNTLGSLVGMVPMQTTQIIGGSLSVAAGLGAAGVSIVRTKMYMKRANETIFNPRGLHAQICKTEKMLAQLGLEGEKDVFEQNADQSVTSPALSDEPSSHVISKRMDALGSRVMPLSFHMVEAPVSPENWAKKFGSWSAQRAEKKQLEKLGEKRAEEEEEKQKFDEEVEKIKQNMQEIEEKVDRLDPNHRRYKRRLRDLNRDRRELQRDLEKAEREWQSGKKKHAAKIQKRGKKEANMVNKIYWILITPKEGNSLGDDDWASEGSSEREVEINKKLH</sequence>
<protein>
    <submittedName>
        <fullName evidence="4">Uncharacterized protein</fullName>
    </submittedName>
</protein>
<evidence type="ECO:0000256" key="1">
    <source>
        <dbReference type="SAM" id="Coils"/>
    </source>
</evidence>
<organism evidence="4 5">
    <name type="scientific">Penicillium oxalicum (strain 114-2 / CGMCC 5302)</name>
    <name type="common">Penicillium decumbens</name>
    <dbReference type="NCBI Taxonomy" id="933388"/>
    <lineage>
        <taxon>Eukaryota</taxon>
        <taxon>Fungi</taxon>
        <taxon>Dikarya</taxon>
        <taxon>Ascomycota</taxon>
        <taxon>Pezizomycotina</taxon>
        <taxon>Eurotiomycetes</taxon>
        <taxon>Eurotiomycetidae</taxon>
        <taxon>Eurotiales</taxon>
        <taxon>Aspergillaceae</taxon>
        <taxon>Penicillium</taxon>
    </lineage>
</organism>
<evidence type="ECO:0000313" key="4">
    <source>
        <dbReference type="EMBL" id="EPS32071.1"/>
    </source>
</evidence>
<keyword evidence="3" id="KW-0472">Membrane</keyword>
<feature type="coiled-coil region" evidence="1">
    <location>
        <begin position="181"/>
        <end position="264"/>
    </location>
</feature>
<feature type="transmembrane region" description="Helical" evidence="3">
    <location>
        <begin position="60"/>
        <end position="79"/>
    </location>
</feature>
<dbReference type="HOGENOM" id="CLU_056032_0_0_1"/>
<dbReference type="OrthoDB" id="3068835at2759"/>
<keyword evidence="3" id="KW-0812">Transmembrane</keyword>
<name>S7ZTH6_PENO1</name>
<dbReference type="eggNOG" id="ENOG502S9HR">
    <property type="taxonomic scope" value="Eukaryota"/>
</dbReference>
<accession>S7ZTH6</accession>
<evidence type="ECO:0000256" key="2">
    <source>
        <dbReference type="SAM" id="MobiDB-lite"/>
    </source>
</evidence>
<gene>
    <name evidence="4" type="ORF">PDE_07030</name>
</gene>
<dbReference type="EMBL" id="KB644414">
    <property type="protein sequence ID" value="EPS32071.1"/>
    <property type="molecule type" value="Genomic_DNA"/>
</dbReference>
<dbReference type="PhylomeDB" id="S7ZTH6"/>